<evidence type="ECO:0000313" key="2">
    <source>
        <dbReference type="Proteomes" id="UP000807504"/>
    </source>
</evidence>
<gene>
    <name evidence="1" type="ORF">HNY73_016031</name>
</gene>
<protein>
    <submittedName>
        <fullName evidence="1">Uncharacterized protein</fullName>
    </submittedName>
</protein>
<keyword evidence="2" id="KW-1185">Reference proteome</keyword>
<reference evidence="1" key="2">
    <citation type="submission" date="2020-06" db="EMBL/GenBank/DDBJ databases">
        <authorList>
            <person name="Sheffer M."/>
        </authorList>
    </citation>
    <scope>NUCLEOTIDE SEQUENCE</scope>
</reference>
<dbReference type="EMBL" id="JABXBU010002227">
    <property type="protein sequence ID" value="KAF8773360.1"/>
    <property type="molecule type" value="Genomic_DNA"/>
</dbReference>
<dbReference type="AlphaFoldDB" id="A0A8T0EHS1"/>
<reference evidence="1" key="1">
    <citation type="journal article" date="2020" name="bioRxiv">
        <title>Chromosome-level reference genome of the European wasp spider Argiope bruennichi: a resource for studies on range expansion and evolutionary adaptation.</title>
        <authorList>
            <person name="Sheffer M.M."/>
            <person name="Hoppe A."/>
            <person name="Krehenwinkel H."/>
            <person name="Uhl G."/>
            <person name="Kuss A.W."/>
            <person name="Jensen L."/>
            <person name="Jensen C."/>
            <person name="Gillespie R.G."/>
            <person name="Hoff K.J."/>
            <person name="Prost S."/>
        </authorList>
    </citation>
    <scope>NUCLEOTIDE SEQUENCE</scope>
</reference>
<organism evidence="1 2">
    <name type="scientific">Argiope bruennichi</name>
    <name type="common">Wasp spider</name>
    <name type="synonym">Aranea bruennichi</name>
    <dbReference type="NCBI Taxonomy" id="94029"/>
    <lineage>
        <taxon>Eukaryota</taxon>
        <taxon>Metazoa</taxon>
        <taxon>Ecdysozoa</taxon>
        <taxon>Arthropoda</taxon>
        <taxon>Chelicerata</taxon>
        <taxon>Arachnida</taxon>
        <taxon>Araneae</taxon>
        <taxon>Araneomorphae</taxon>
        <taxon>Entelegynae</taxon>
        <taxon>Araneoidea</taxon>
        <taxon>Araneidae</taxon>
        <taxon>Argiope</taxon>
    </lineage>
</organism>
<evidence type="ECO:0000313" key="1">
    <source>
        <dbReference type="EMBL" id="KAF8773360.1"/>
    </source>
</evidence>
<dbReference type="Proteomes" id="UP000807504">
    <property type="component" value="Unassembled WGS sequence"/>
</dbReference>
<comment type="caution">
    <text evidence="1">The sequence shown here is derived from an EMBL/GenBank/DDBJ whole genome shotgun (WGS) entry which is preliminary data.</text>
</comment>
<name>A0A8T0EHS1_ARGBR</name>
<accession>A0A8T0EHS1</accession>
<proteinExistence type="predicted"/>
<sequence>MGVSKIVILRLKKAAESGNALKKHAGGRGRNTTLLEDRYVALVAERNRNLTPGQIAANLVAGMHVSARTISQRLNQVETMLCPKKHCDTVKIDTASTRPTVAAMIVSTSNGALQTQFPLI</sequence>